<dbReference type="GO" id="GO:0016763">
    <property type="term" value="F:pentosyltransferase activity"/>
    <property type="evidence" value="ECO:0007669"/>
    <property type="project" value="TreeGrafter"/>
</dbReference>
<evidence type="ECO:0000313" key="10">
    <source>
        <dbReference type="EMBL" id="PKX78082.1"/>
    </source>
</evidence>
<evidence type="ECO:0000256" key="6">
    <source>
        <dbReference type="ARBA" id="ARBA00022989"/>
    </source>
</evidence>
<evidence type="ECO:0000313" key="11">
    <source>
        <dbReference type="Proteomes" id="UP000234349"/>
    </source>
</evidence>
<dbReference type="Pfam" id="PF13231">
    <property type="entry name" value="PMT_2"/>
    <property type="match status" value="1"/>
</dbReference>
<keyword evidence="2" id="KW-1003">Cell membrane</keyword>
<feature type="transmembrane region" description="Helical" evidence="8">
    <location>
        <begin position="71"/>
        <end position="89"/>
    </location>
</feature>
<feature type="transmembrane region" description="Helical" evidence="8">
    <location>
        <begin position="147"/>
        <end position="168"/>
    </location>
</feature>
<feature type="transmembrane region" description="Helical" evidence="8">
    <location>
        <begin position="235"/>
        <end position="253"/>
    </location>
</feature>
<dbReference type="InterPro" id="IPR038731">
    <property type="entry name" value="RgtA/B/C-like"/>
</dbReference>
<dbReference type="PANTHER" id="PTHR33908">
    <property type="entry name" value="MANNOSYLTRANSFERASE YKCB-RELATED"/>
    <property type="match status" value="1"/>
</dbReference>
<keyword evidence="3" id="KW-0328">Glycosyltransferase</keyword>
<evidence type="ECO:0000256" key="7">
    <source>
        <dbReference type="ARBA" id="ARBA00023136"/>
    </source>
</evidence>
<dbReference type="PANTHER" id="PTHR33908:SF11">
    <property type="entry name" value="MEMBRANE PROTEIN"/>
    <property type="match status" value="1"/>
</dbReference>
<feature type="transmembrane region" description="Helical" evidence="8">
    <location>
        <begin position="14"/>
        <end position="33"/>
    </location>
</feature>
<sequence>MWLENLNNKITTRIIYFIATILWGSAALGSLYFMGTNIINNPYIMFFYVLLALAILSWILYVITKHFTVRNTILLIIVLSSILKLIWILKVHTELSSDFLVLYNASVNASKGDFNFMKSTYFQNWPYQLGFVLYQSFIIKAFGNSVLIIKLINILLCNATAYIIFLIGKKVFNEKIGLVGMMALSFYPQYIFFSSVLTNQFIANFLFYFGVYLIIRYNNWSGLFGGGVLIGLGNIVRPLGPLIIIAVFLYILFYKNLLKYKSIWLTKLVLIVAFLGGYQIITVAVNTAVQETHASQYPLKNRSETWKFVTGLNYETTGAYSNQDLEYLNQYPIGPKRDRVGKKIIKKRLADKKKLLKLVIKKSLVMWSYEDAAVYWSNLEQFINLRLYKGVLLYQVVVYTILLSLAVIGILGSMIENNHKAVLLVILMIGYFMVHWLIEIQTRYRFFIMPSILLFSSAGLFIVGHHLKSSLKK</sequence>
<feature type="transmembrane region" description="Helical" evidence="8">
    <location>
        <begin position="392"/>
        <end position="414"/>
    </location>
</feature>
<protein>
    <recommendedName>
        <fullName evidence="9">Glycosyltransferase RgtA/B/C/D-like domain-containing protein</fullName>
    </recommendedName>
</protein>
<accession>A0AAX0VB11</accession>
<proteinExistence type="predicted"/>
<evidence type="ECO:0000256" key="5">
    <source>
        <dbReference type="ARBA" id="ARBA00022692"/>
    </source>
</evidence>
<keyword evidence="7 8" id="KW-0472">Membrane</keyword>
<dbReference type="AlphaFoldDB" id="A0AAX0VB11"/>
<keyword evidence="6 8" id="KW-1133">Transmembrane helix</keyword>
<name>A0AAX0VB11_LATSK</name>
<evidence type="ECO:0000256" key="4">
    <source>
        <dbReference type="ARBA" id="ARBA00022679"/>
    </source>
</evidence>
<feature type="transmembrane region" description="Helical" evidence="8">
    <location>
        <begin position="421"/>
        <end position="438"/>
    </location>
</feature>
<feature type="transmembrane region" description="Helical" evidence="8">
    <location>
        <begin position="265"/>
        <end position="289"/>
    </location>
</feature>
<keyword evidence="4" id="KW-0808">Transferase</keyword>
<feature type="transmembrane region" description="Helical" evidence="8">
    <location>
        <begin position="189"/>
        <end position="215"/>
    </location>
</feature>
<evidence type="ECO:0000256" key="2">
    <source>
        <dbReference type="ARBA" id="ARBA00022475"/>
    </source>
</evidence>
<evidence type="ECO:0000259" key="9">
    <source>
        <dbReference type="Pfam" id="PF13231"/>
    </source>
</evidence>
<dbReference type="GO" id="GO:0009103">
    <property type="term" value="P:lipopolysaccharide biosynthetic process"/>
    <property type="evidence" value="ECO:0007669"/>
    <property type="project" value="UniProtKB-ARBA"/>
</dbReference>
<evidence type="ECO:0000256" key="3">
    <source>
        <dbReference type="ARBA" id="ARBA00022676"/>
    </source>
</evidence>
<comment type="caution">
    <text evidence="10">The sequence shown here is derived from an EMBL/GenBank/DDBJ whole genome shotgun (WGS) entry which is preliminary data.</text>
</comment>
<dbReference type="EMBL" id="MKGH01000021">
    <property type="protein sequence ID" value="PKX78082.1"/>
    <property type="molecule type" value="Genomic_DNA"/>
</dbReference>
<keyword evidence="5 8" id="KW-0812">Transmembrane</keyword>
<feature type="transmembrane region" description="Helical" evidence="8">
    <location>
        <begin position="444"/>
        <end position="463"/>
    </location>
</feature>
<evidence type="ECO:0000256" key="1">
    <source>
        <dbReference type="ARBA" id="ARBA00004651"/>
    </source>
</evidence>
<gene>
    <name evidence="10" type="ORF">CUR37_05195</name>
</gene>
<organism evidence="10 11">
    <name type="scientific">Latilactobacillus sakei</name>
    <name type="common">Lactobacillus sakei</name>
    <dbReference type="NCBI Taxonomy" id="1599"/>
    <lineage>
        <taxon>Bacteria</taxon>
        <taxon>Bacillati</taxon>
        <taxon>Bacillota</taxon>
        <taxon>Bacilli</taxon>
        <taxon>Lactobacillales</taxon>
        <taxon>Lactobacillaceae</taxon>
        <taxon>Latilactobacillus</taxon>
    </lineage>
</organism>
<feature type="transmembrane region" description="Helical" evidence="8">
    <location>
        <begin position="45"/>
        <end position="64"/>
    </location>
</feature>
<feature type="domain" description="Glycosyltransferase RgtA/B/C/D-like" evidence="9">
    <location>
        <begin position="135"/>
        <end position="274"/>
    </location>
</feature>
<dbReference type="InterPro" id="IPR050297">
    <property type="entry name" value="LipidA_mod_glycosyltrf_83"/>
</dbReference>
<comment type="subcellular location">
    <subcellularLocation>
        <location evidence="1">Cell membrane</location>
        <topology evidence="1">Multi-pass membrane protein</topology>
    </subcellularLocation>
</comment>
<dbReference type="Proteomes" id="UP000234349">
    <property type="component" value="Unassembled WGS sequence"/>
</dbReference>
<dbReference type="RefSeq" id="WP_099769368.1">
    <property type="nucleotide sequence ID" value="NZ_JAHIAC010000028.1"/>
</dbReference>
<reference evidence="10 11" key="1">
    <citation type="submission" date="2016-09" db="EMBL/GenBank/DDBJ databases">
        <authorList>
            <person name="Inglin R.C."/>
        </authorList>
    </citation>
    <scope>NUCLEOTIDE SEQUENCE [LARGE SCALE GENOMIC DNA]</scope>
    <source>
        <strain evidence="10 11">RI-517</strain>
    </source>
</reference>
<dbReference type="GO" id="GO:0005886">
    <property type="term" value="C:plasma membrane"/>
    <property type="evidence" value="ECO:0007669"/>
    <property type="project" value="UniProtKB-SubCell"/>
</dbReference>
<evidence type="ECO:0000256" key="8">
    <source>
        <dbReference type="SAM" id="Phobius"/>
    </source>
</evidence>